<evidence type="ECO:0000313" key="3">
    <source>
        <dbReference type="Proteomes" id="UP000199343"/>
    </source>
</evidence>
<dbReference type="GO" id="GO:0004812">
    <property type="term" value="F:aminoacyl-tRNA ligase activity"/>
    <property type="evidence" value="ECO:0007669"/>
    <property type="project" value="UniProtKB-KW"/>
</dbReference>
<name>A0A1C6W4S2_9ACTN</name>
<dbReference type="GO" id="GO:0005524">
    <property type="term" value="F:ATP binding"/>
    <property type="evidence" value="ECO:0007669"/>
    <property type="project" value="InterPro"/>
</dbReference>
<feature type="domain" description="Aminoacyl-tRNA synthetase class II (G/ P/ S/T)" evidence="1">
    <location>
        <begin position="122"/>
        <end position="289"/>
    </location>
</feature>
<dbReference type="Proteomes" id="UP000199343">
    <property type="component" value="Unassembled WGS sequence"/>
</dbReference>
<keyword evidence="2" id="KW-0436">Ligase</keyword>
<evidence type="ECO:0000313" key="2">
    <source>
        <dbReference type="EMBL" id="SCL73522.1"/>
    </source>
</evidence>
<dbReference type="InterPro" id="IPR045864">
    <property type="entry name" value="aa-tRNA-synth_II/BPL/LPL"/>
</dbReference>
<dbReference type="InterPro" id="IPR002314">
    <property type="entry name" value="aa-tRNA-synt_IIb"/>
</dbReference>
<evidence type="ECO:0000259" key="1">
    <source>
        <dbReference type="Pfam" id="PF00587"/>
    </source>
</evidence>
<dbReference type="Gene3D" id="3.30.930.10">
    <property type="entry name" value="Bira Bifunctional Protein, Domain 2"/>
    <property type="match status" value="1"/>
</dbReference>
<dbReference type="Pfam" id="PF00587">
    <property type="entry name" value="tRNA-synt_2b"/>
    <property type="match status" value="1"/>
</dbReference>
<proteinExistence type="predicted"/>
<reference evidence="2 3" key="1">
    <citation type="submission" date="2016-06" db="EMBL/GenBank/DDBJ databases">
        <authorList>
            <person name="Kjaerup R.B."/>
            <person name="Dalgaard T.S."/>
            <person name="Juul-Madsen H.R."/>
        </authorList>
    </citation>
    <scope>NUCLEOTIDE SEQUENCE [LARGE SCALE GENOMIC DNA]</scope>
    <source>
        <strain evidence="2 3">DSM 43363</strain>
    </source>
</reference>
<dbReference type="AlphaFoldDB" id="A0A1C6W4S2"/>
<protein>
    <submittedName>
        <fullName evidence="2">tRNA synthetase class II core domain (G, H, P, S and T)</fullName>
    </submittedName>
</protein>
<keyword evidence="2" id="KW-0030">Aminoacyl-tRNA synthetase</keyword>
<dbReference type="SUPFAM" id="SSF55681">
    <property type="entry name" value="Class II aaRS and biotin synthetases"/>
    <property type="match status" value="1"/>
</dbReference>
<dbReference type="GO" id="GO:0006418">
    <property type="term" value="P:tRNA aminoacylation for protein translation"/>
    <property type="evidence" value="ECO:0007669"/>
    <property type="project" value="InterPro"/>
</dbReference>
<accession>A0A1C6W4S2</accession>
<gene>
    <name evidence="2" type="ORF">GA0070608_5816</name>
</gene>
<dbReference type="EMBL" id="FMIC01000002">
    <property type="protein sequence ID" value="SCL73522.1"/>
    <property type="molecule type" value="Genomic_DNA"/>
</dbReference>
<dbReference type="STRING" id="47871.GA0070608_5816"/>
<organism evidence="2 3">
    <name type="scientific">Micromonospora peucetia</name>
    <dbReference type="NCBI Taxonomy" id="47871"/>
    <lineage>
        <taxon>Bacteria</taxon>
        <taxon>Bacillati</taxon>
        <taxon>Actinomycetota</taxon>
        <taxon>Actinomycetes</taxon>
        <taxon>Micromonosporales</taxon>
        <taxon>Micromonosporaceae</taxon>
        <taxon>Micromonospora</taxon>
    </lineage>
</organism>
<sequence>METSLAVTDTSTAAQPHLSTADAALIPTETPGIAVANRSFDAIVAALRSALLTLTAPQQPVSVAVPPVIARALLERVGYVDGFPNLLGTVHSFAGSPARWHELQLARDEQNAPWHTAQQITDVAVLPATCYHLYPLFEGKDLTEPVVVTAEAYCYRNEGTHEHGRLRSFRMREFVRIGVADEVTEWRDAWVARAERWLGDLGLDVSVVPASDPFFGGAGRLMGATQREQQLKWELTAPVGDGAVQAVASANYHKDHFGTPFSIRIGGETAHTACAAFGLERITLALLAAHGPDPASWPARVRATLAVGPR</sequence>